<proteinExistence type="predicted"/>
<sequence length="303" mass="35714">MYNDVELTLEGYYRYKNMPKEEDLKHLYEEEYFIKTEEESIENKVGQNYKFNYTEDEIIYINNESEKIYYLDQKLNNAEKKSFLDIGCGEGFALNFFDKKGYQVTGLDLNKYACENQNKRISDKIILGDLYRSMDKLINNGSKFDLIVCMNVLEHVLWPNELIKKAKSLLTTKGVFVVRVPNDFSVLQEYLWKKEYINKPYWVAPPDHINYFSLQSLKNLGNKLGLKTADYYMEFPIDINLLNKNTNYIINKQVGKDCAKARNELDNLMCEISIEETINVYRSFAELGIGRNICIYYQHDSLE</sequence>
<dbReference type="Proteomes" id="UP000199068">
    <property type="component" value="Unassembled WGS sequence"/>
</dbReference>
<dbReference type="AlphaFoldDB" id="A0A1G9KIH0"/>
<dbReference type="InterPro" id="IPR029063">
    <property type="entry name" value="SAM-dependent_MTases_sf"/>
</dbReference>
<dbReference type="STRING" id="1121325.SAMN04515677_102162"/>
<dbReference type="Pfam" id="PF13489">
    <property type="entry name" value="Methyltransf_23"/>
    <property type="match status" value="1"/>
</dbReference>
<dbReference type="Gene3D" id="3.40.50.150">
    <property type="entry name" value="Vaccinia Virus protein VP39"/>
    <property type="match status" value="1"/>
</dbReference>
<reference evidence="1 2" key="1">
    <citation type="submission" date="2016-10" db="EMBL/GenBank/DDBJ databases">
        <authorList>
            <person name="de Groot N.N."/>
        </authorList>
    </citation>
    <scope>NUCLEOTIDE SEQUENCE [LARGE SCALE GENOMIC DNA]</scope>
    <source>
        <strain evidence="1 2">DSM 797</strain>
    </source>
</reference>
<organism evidence="1 2">
    <name type="scientific">Romboutsia lituseburensis DSM 797</name>
    <dbReference type="NCBI Taxonomy" id="1121325"/>
    <lineage>
        <taxon>Bacteria</taxon>
        <taxon>Bacillati</taxon>
        <taxon>Bacillota</taxon>
        <taxon>Clostridia</taxon>
        <taxon>Peptostreptococcales</taxon>
        <taxon>Peptostreptococcaceae</taxon>
        <taxon>Romboutsia</taxon>
    </lineage>
</organism>
<dbReference type="GO" id="GO:0008168">
    <property type="term" value="F:methyltransferase activity"/>
    <property type="evidence" value="ECO:0007669"/>
    <property type="project" value="UniProtKB-KW"/>
</dbReference>
<keyword evidence="1" id="KW-0808">Transferase</keyword>
<dbReference type="CDD" id="cd02440">
    <property type="entry name" value="AdoMet_MTases"/>
    <property type="match status" value="1"/>
</dbReference>
<evidence type="ECO:0000313" key="2">
    <source>
        <dbReference type="Proteomes" id="UP000199068"/>
    </source>
</evidence>
<dbReference type="PANTHER" id="PTHR43861">
    <property type="entry name" value="TRANS-ACONITATE 2-METHYLTRANSFERASE-RELATED"/>
    <property type="match status" value="1"/>
</dbReference>
<dbReference type="EMBL" id="FNGW01000002">
    <property type="protein sequence ID" value="SDL49588.1"/>
    <property type="molecule type" value="Genomic_DNA"/>
</dbReference>
<keyword evidence="1" id="KW-0489">Methyltransferase</keyword>
<keyword evidence="2" id="KW-1185">Reference proteome</keyword>
<dbReference type="GO" id="GO:0032259">
    <property type="term" value="P:methylation"/>
    <property type="evidence" value="ECO:0007669"/>
    <property type="project" value="UniProtKB-KW"/>
</dbReference>
<dbReference type="RefSeq" id="WP_092723144.1">
    <property type="nucleotide sequence ID" value="NZ_FNGW01000002.1"/>
</dbReference>
<evidence type="ECO:0000313" key="1">
    <source>
        <dbReference type="EMBL" id="SDL49588.1"/>
    </source>
</evidence>
<protein>
    <submittedName>
        <fullName evidence="1">Methyltransferase domain-containing protein</fullName>
    </submittedName>
</protein>
<name>A0A1G9KIH0_9FIRM</name>
<accession>A0A1G9KIH0</accession>
<dbReference type="PANTHER" id="PTHR43861:SF6">
    <property type="entry name" value="METHYLTRANSFERASE TYPE 11"/>
    <property type="match status" value="1"/>
</dbReference>
<dbReference type="SUPFAM" id="SSF53335">
    <property type="entry name" value="S-adenosyl-L-methionine-dependent methyltransferases"/>
    <property type="match status" value="1"/>
</dbReference>
<gene>
    <name evidence="1" type="ORF">SAMN04515677_102162</name>
</gene>